<dbReference type="PANTHER" id="PTHR43585">
    <property type="entry name" value="FUMIPYRROLE BIOSYNTHESIS PROTEIN C"/>
    <property type="match status" value="1"/>
</dbReference>
<dbReference type="Pfam" id="PF02655">
    <property type="entry name" value="ATP-grasp_3"/>
    <property type="match status" value="1"/>
</dbReference>
<proteinExistence type="predicted"/>
<dbReference type="Proteomes" id="UP001597541">
    <property type="component" value="Unassembled WGS sequence"/>
</dbReference>
<dbReference type="InterPro" id="IPR003806">
    <property type="entry name" value="ATP-grasp_PylC-type"/>
</dbReference>
<evidence type="ECO:0000259" key="5">
    <source>
        <dbReference type="PROSITE" id="PS50975"/>
    </source>
</evidence>
<dbReference type="InterPro" id="IPR048764">
    <property type="entry name" value="PylC_N"/>
</dbReference>
<dbReference type="PROSITE" id="PS50975">
    <property type="entry name" value="ATP_GRASP"/>
    <property type="match status" value="1"/>
</dbReference>
<evidence type="ECO:0000256" key="3">
    <source>
        <dbReference type="ARBA" id="ARBA00022840"/>
    </source>
</evidence>
<dbReference type="InterPro" id="IPR011761">
    <property type="entry name" value="ATP-grasp"/>
</dbReference>
<dbReference type="InterPro" id="IPR013815">
    <property type="entry name" value="ATP_grasp_subdomain_1"/>
</dbReference>
<dbReference type="InterPro" id="IPR052032">
    <property type="entry name" value="ATP-dep_AA_Ligase"/>
</dbReference>
<gene>
    <name evidence="6" type="ORF">ACFSUF_16135</name>
</gene>
<keyword evidence="1" id="KW-0436">Ligase</keyword>
<keyword evidence="3 4" id="KW-0067">ATP-binding</keyword>
<protein>
    <submittedName>
        <fullName evidence="6">ATP-grasp domain-containing protein</fullName>
    </submittedName>
</protein>
<evidence type="ECO:0000256" key="4">
    <source>
        <dbReference type="PROSITE-ProRule" id="PRU00409"/>
    </source>
</evidence>
<keyword evidence="7" id="KW-1185">Reference proteome</keyword>
<keyword evidence="2 4" id="KW-0547">Nucleotide-binding</keyword>
<dbReference type="Gene3D" id="3.30.470.20">
    <property type="entry name" value="ATP-grasp fold, B domain"/>
    <property type="match status" value="1"/>
</dbReference>
<dbReference type="RefSeq" id="WP_377604262.1">
    <property type="nucleotide sequence ID" value="NZ_JBHUME010000009.1"/>
</dbReference>
<dbReference type="SUPFAM" id="SSF56059">
    <property type="entry name" value="Glutathione synthetase ATP-binding domain-like"/>
    <property type="match status" value="1"/>
</dbReference>
<reference evidence="7" key="1">
    <citation type="journal article" date="2019" name="Int. J. Syst. Evol. Microbiol.">
        <title>The Global Catalogue of Microorganisms (GCM) 10K type strain sequencing project: providing services to taxonomists for standard genome sequencing and annotation.</title>
        <authorList>
            <consortium name="The Broad Institute Genomics Platform"/>
            <consortium name="The Broad Institute Genome Sequencing Center for Infectious Disease"/>
            <person name="Wu L."/>
            <person name="Ma J."/>
        </authorList>
    </citation>
    <scope>NUCLEOTIDE SEQUENCE [LARGE SCALE GENOMIC DNA]</scope>
    <source>
        <strain evidence="7">KCTC 3950</strain>
    </source>
</reference>
<dbReference type="Gene3D" id="3.40.50.20">
    <property type="match status" value="1"/>
</dbReference>
<organism evidence="6 7">
    <name type="scientific">Paenibacillus gansuensis</name>
    <dbReference type="NCBI Taxonomy" id="306542"/>
    <lineage>
        <taxon>Bacteria</taxon>
        <taxon>Bacillati</taxon>
        <taxon>Bacillota</taxon>
        <taxon>Bacilli</taxon>
        <taxon>Bacillales</taxon>
        <taxon>Paenibacillaceae</taxon>
        <taxon>Paenibacillus</taxon>
    </lineage>
</organism>
<comment type="caution">
    <text evidence="6">The sequence shown here is derived from an EMBL/GenBank/DDBJ whole genome shotgun (WGS) entry which is preliminary data.</text>
</comment>
<dbReference type="Gene3D" id="3.30.1490.20">
    <property type="entry name" value="ATP-grasp fold, A domain"/>
    <property type="match status" value="1"/>
</dbReference>
<dbReference type="Pfam" id="PF21360">
    <property type="entry name" value="PylC-like_N"/>
    <property type="match status" value="1"/>
</dbReference>
<dbReference type="PANTHER" id="PTHR43585:SF2">
    <property type="entry name" value="ATP-GRASP ENZYME FSQD"/>
    <property type="match status" value="1"/>
</dbReference>
<evidence type="ECO:0000313" key="6">
    <source>
        <dbReference type="EMBL" id="MFD2613945.1"/>
    </source>
</evidence>
<dbReference type="EMBL" id="JBHUME010000009">
    <property type="protein sequence ID" value="MFD2613945.1"/>
    <property type="molecule type" value="Genomic_DNA"/>
</dbReference>
<name>A0ABW5PGR2_9BACL</name>
<evidence type="ECO:0000256" key="1">
    <source>
        <dbReference type="ARBA" id="ARBA00022598"/>
    </source>
</evidence>
<sequence>MRHESIHLLFTSSGRRVALLQKFKETYQRCFIEGKVITADHSPTAPTAFFADQHYIVPKVTDPMYVEELLRICRQESITMLIPLIDSELTLLAGHRSRFEDIGVKLFLSSSELNEISCDKNKTYRFFSEHAVPTPKVYGREELDSGEYAFPLLIKPLDGSSSKGVTKINNERELRFFMDYIPNAMVQEFVSGDEYTVDVMVDFRGRVKTVVPRLRVETRAGEVSKGITKMDRAIIEAVERVVRVLPGPAGCLTLQCFKQDNGEITFIEINPRFGGGIPLSIEAGADFPLWTLQLARGEQFADTDFSWGDEITMLRYDDAVYRRA</sequence>
<evidence type="ECO:0000313" key="7">
    <source>
        <dbReference type="Proteomes" id="UP001597541"/>
    </source>
</evidence>
<evidence type="ECO:0000256" key="2">
    <source>
        <dbReference type="ARBA" id="ARBA00022741"/>
    </source>
</evidence>
<accession>A0ABW5PGR2</accession>
<feature type="domain" description="ATP-grasp" evidence="5">
    <location>
        <begin position="124"/>
        <end position="298"/>
    </location>
</feature>